<keyword evidence="2" id="KW-1185">Reference proteome</keyword>
<dbReference type="EMBL" id="BAAAVA010000005">
    <property type="protein sequence ID" value="GAA2911866.1"/>
    <property type="molecule type" value="Genomic_DNA"/>
</dbReference>
<evidence type="ECO:0008006" key="3">
    <source>
        <dbReference type="Google" id="ProtNLM"/>
    </source>
</evidence>
<dbReference type="Proteomes" id="UP001501423">
    <property type="component" value="Unassembled WGS sequence"/>
</dbReference>
<proteinExistence type="predicted"/>
<protein>
    <recommendedName>
        <fullName evidence="3">Monooxygenase</fullName>
    </recommendedName>
</protein>
<name>A0ABN3WD81_9ACTN</name>
<dbReference type="Gene3D" id="3.40.30.120">
    <property type="match status" value="1"/>
</dbReference>
<evidence type="ECO:0000313" key="2">
    <source>
        <dbReference type="Proteomes" id="UP001501423"/>
    </source>
</evidence>
<evidence type="ECO:0000313" key="1">
    <source>
        <dbReference type="EMBL" id="GAA2911866.1"/>
    </source>
</evidence>
<organism evidence="1 2">
    <name type="scientific">Streptomyces erythrogriseus</name>
    <dbReference type="NCBI Taxonomy" id="284027"/>
    <lineage>
        <taxon>Bacteria</taxon>
        <taxon>Bacillati</taxon>
        <taxon>Actinomycetota</taxon>
        <taxon>Actinomycetes</taxon>
        <taxon>Kitasatosporales</taxon>
        <taxon>Streptomycetaceae</taxon>
        <taxon>Streptomyces</taxon>
        <taxon>Streptomyces griseoincarnatus group</taxon>
    </lineage>
</organism>
<reference evidence="1 2" key="1">
    <citation type="journal article" date="2019" name="Int. J. Syst. Evol. Microbiol.">
        <title>The Global Catalogue of Microorganisms (GCM) 10K type strain sequencing project: providing services to taxonomists for standard genome sequencing and annotation.</title>
        <authorList>
            <consortium name="The Broad Institute Genomics Platform"/>
            <consortium name="The Broad Institute Genome Sequencing Center for Infectious Disease"/>
            <person name="Wu L."/>
            <person name="Ma J."/>
        </authorList>
    </citation>
    <scope>NUCLEOTIDE SEQUENCE [LARGE SCALE GENOMIC DNA]</scope>
    <source>
        <strain evidence="1 2">JCM 9650</strain>
    </source>
</reference>
<sequence>MRGAPRAGDRLPDAAVRVGDSTERLRGLLTRPGVHLLLRSDAVPQPDTLNGPRPTVLRLSDSPGRGLVAVRPDGHIGFRSGACDPEELTSWLALAGAVPPLSL</sequence>
<accession>A0ABN3WD81</accession>
<gene>
    <name evidence="1" type="ORF">GCM10010478_08270</name>
</gene>
<comment type="caution">
    <text evidence="1">The sequence shown here is derived from an EMBL/GenBank/DDBJ whole genome shotgun (WGS) entry which is preliminary data.</text>
</comment>